<keyword evidence="8" id="KW-1015">Disulfide bond</keyword>
<dbReference type="FunFam" id="2.40.10.10:FF:000146">
    <property type="entry name" value="Serine protease 53"/>
    <property type="match status" value="1"/>
</dbReference>
<dbReference type="PRINTS" id="PR00722">
    <property type="entry name" value="CHYMOTRYPSIN"/>
</dbReference>
<dbReference type="SMART" id="SM00020">
    <property type="entry name" value="Tryp_SPc"/>
    <property type="match status" value="2"/>
</dbReference>
<evidence type="ECO:0000256" key="5">
    <source>
        <dbReference type="ARBA" id="ARBA00022801"/>
    </source>
</evidence>
<dbReference type="InterPro" id="IPR001314">
    <property type="entry name" value="Peptidase_S1A"/>
</dbReference>
<keyword evidence="7" id="KW-0865">Zymogen</keyword>
<dbReference type="CDD" id="cd00190">
    <property type="entry name" value="Tryp_SPc"/>
    <property type="match status" value="1"/>
</dbReference>
<dbReference type="PROSITE" id="PS00134">
    <property type="entry name" value="TRYPSIN_HIS"/>
    <property type="match status" value="1"/>
</dbReference>
<dbReference type="Pfam" id="PF00089">
    <property type="entry name" value="Trypsin"/>
    <property type="match status" value="2"/>
</dbReference>
<protein>
    <recommendedName>
        <fullName evidence="10">Peptidase S1 domain-containing protein</fullName>
    </recommendedName>
</protein>
<keyword evidence="5" id="KW-0378">Hydrolase</keyword>
<keyword evidence="3" id="KW-0645">Protease</keyword>
<keyword evidence="4" id="KW-0732">Signal</keyword>
<evidence type="ECO:0000256" key="1">
    <source>
        <dbReference type="ARBA" id="ARBA00004613"/>
    </source>
</evidence>
<reference evidence="11" key="1">
    <citation type="submission" date="2022-08" db="UniProtKB">
        <authorList>
            <consortium name="EnsemblMetazoa"/>
        </authorList>
    </citation>
    <scope>IDENTIFICATION</scope>
</reference>
<name>A0A8W7P245_ANOCL</name>
<comment type="subcellular location">
    <subcellularLocation>
        <location evidence="1">Secreted</location>
    </subcellularLocation>
</comment>
<evidence type="ECO:0000313" key="11">
    <source>
        <dbReference type="EnsemblMetazoa" id="ACOM024051-PA.1"/>
    </source>
</evidence>
<dbReference type="Gene3D" id="2.40.10.10">
    <property type="entry name" value="Trypsin-like serine proteases"/>
    <property type="match status" value="3"/>
</dbReference>
<dbReference type="SUPFAM" id="SSF50494">
    <property type="entry name" value="Trypsin-like serine proteases"/>
    <property type="match status" value="2"/>
</dbReference>
<keyword evidence="2" id="KW-0964">Secreted</keyword>
<keyword evidence="6" id="KW-0720">Serine protease</keyword>
<evidence type="ECO:0000256" key="3">
    <source>
        <dbReference type="ARBA" id="ARBA00022670"/>
    </source>
</evidence>
<feature type="domain" description="Peptidase S1" evidence="10">
    <location>
        <begin position="359"/>
        <end position="615"/>
    </location>
</feature>
<evidence type="ECO:0000256" key="6">
    <source>
        <dbReference type="ARBA" id="ARBA00022825"/>
    </source>
</evidence>
<dbReference type="InterPro" id="IPR001254">
    <property type="entry name" value="Trypsin_dom"/>
</dbReference>
<dbReference type="AlphaFoldDB" id="A0A8W7P245"/>
<proteinExistence type="inferred from homology"/>
<feature type="domain" description="Peptidase S1" evidence="10">
    <location>
        <begin position="80"/>
        <end position="327"/>
    </location>
</feature>
<dbReference type="PANTHER" id="PTHR24260:SF136">
    <property type="entry name" value="GH08193P-RELATED"/>
    <property type="match status" value="1"/>
</dbReference>
<dbReference type="InterPro" id="IPR051333">
    <property type="entry name" value="CLIP_Serine_Protease"/>
</dbReference>
<dbReference type="GO" id="GO:0006508">
    <property type="term" value="P:proteolysis"/>
    <property type="evidence" value="ECO:0007669"/>
    <property type="project" value="UniProtKB-KW"/>
</dbReference>
<accession>A0A8W7P245</accession>
<dbReference type="PANTHER" id="PTHR24260">
    <property type="match status" value="1"/>
</dbReference>
<evidence type="ECO:0000259" key="10">
    <source>
        <dbReference type="PROSITE" id="PS50240"/>
    </source>
</evidence>
<evidence type="ECO:0000256" key="7">
    <source>
        <dbReference type="ARBA" id="ARBA00023145"/>
    </source>
</evidence>
<evidence type="ECO:0000256" key="8">
    <source>
        <dbReference type="ARBA" id="ARBA00023157"/>
    </source>
</evidence>
<dbReference type="InterPro" id="IPR009003">
    <property type="entry name" value="Peptidase_S1_PA"/>
</dbReference>
<evidence type="ECO:0000256" key="4">
    <source>
        <dbReference type="ARBA" id="ARBA00022729"/>
    </source>
</evidence>
<organism evidence="11">
    <name type="scientific">Anopheles coluzzii</name>
    <name type="common">African malaria mosquito</name>
    <dbReference type="NCBI Taxonomy" id="1518534"/>
    <lineage>
        <taxon>Eukaryota</taxon>
        <taxon>Metazoa</taxon>
        <taxon>Ecdysozoa</taxon>
        <taxon>Arthropoda</taxon>
        <taxon>Hexapoda</taxon>
        <taxon>Insecta</taxon>
        <taxon>Pterygota</taxon>
        <taxon>Neoptera</taxon>
        <taxon>Endopterygota</taxon>
        <taxon>Diptera</taxon>
        <taxon>Nematocera</taxon>
        <taxon>Culicoidea</taxon>
        <taxon>Culicidae</taxon>
        <taxon>Anophelinae</taxon>
        <taxon>Anopheles</taxon>
    </lineage>
</organism>
<dbReference type="VEuPathDB" id="VectorBase:ACON2_029340"/>
<dbReference type="InterPro" id="IPR018114">
    <property type="entry name" value="TRYPSIN_HIS"/>
</dbReference>
<evidence type="ECO:0000256" key="2">
    <source>
        <dbReference type="ARBA" id="ARBA00022525"/>
    </source>
</evidence>
<comment type="similarity">
    <text evidence="9">Belongs to the peptidase S1 family. CLIP subfamily.</text>
</comment>
<dbReference type="GO" id="GO:0004252">
    <property type="term" value="F:serine-type endopeptidase activity"/>
    <property type="evidence" value="ECO:0007669"/>
    <property type="project" value="InterPro"/>
</dbReference>
<evidence type="ECO:0000256" key="9">
    <source>
        <dbReference type="ARBA" id="ARBA00024195"/>
    </source>
</evidence>
<dbReference type="PROSITE" id="PS50240">
    <property type="entry name" value="TRYPSIN_DOM"/>
    <property type="match status" value="2"/>
</dbReference>
<dbReference type="Proteomes" id="UP000075882">
    <property type="component" value="Unassembled WGS sequence"/>
</dbReference>
<dbReference type="EnsemblMetazoa" id="ACOM024051-RA">
    <property type="protein sequence ID" value="ACOM024051-PA.1"/>
    <property type="gene ID" value="ACOM024051"/>
</dbReference>
<dbReference type="GO" id="GO:0005576">
    <property type="term" value="C:extracellular region"/>
    <property type="evidence" value="ECO:0007669"/>
    <property type="project" value="UniProtKB-SubCell"/>
</dbReference>
<sequence>LVVADHRHLEHHQDHPACNNLSYAHDLGNPLRHSAMVSILRGFLALIAVFCAIGEVRKTNALDTVPLECGERKVKTIYLVQHGTETKEGHWPWHTAIYHREQTNFEYVCGGSILDRNTILTAAHCLYTSRGLIKLDQLSVQVGRNQLSEASVRSQEHHPEQLIVHPGFSPNSVTDDIALIKLATDITMTRYVQPVCLWSLEPNLDLIVGRNGTVVGFGLTEHDRVSDYLRQAAIAVVDSWTCIESDRQVYGVTLTANMYCGGGKTGVSVCNGDSGGGMFFEHGDTWYVRGVVSFMPLRENVGLCDGTKYTVFTDVAKYRDWIGQNVNPTLASTRPDPLLVDNSPKLRMLNFNTCGISPYTTGANDSFLAFPWIGLVEMLAPGQGKTMAVCHVTLISEWYAVGPAHCFSNDGMERTLRFGDYDKTTDKDCIERNGTLVCAPPVQILPIERVIVRPDFDRQAITDDIALIELRRPANISQPNVKPICLPVTVDLRSYKPTSFTLGGFPAQGNRVVASRPTYLNSVNCQERYNAIYYPLRKSHTQICAVAEVSTANRTEPCERMLSGSVLQTVQQLGRRDRYFLQGLLSFGARECDATVPDIYTNVPIYLDWILYNMREFKQQVPDTSEQLIFTS</sequence>
<dbReference type="InterPro" id="IPR043504">
    <property type="entry name" value="Peptidase_S1_PA_chymotrypsin"/>
</dbReference>